<reference evidence="7" key="1">
    <citation type="submission" date="2008-03" db="EMBL/GenBank/DDBJ databases">
        <title>Complete sequence of chromosome of Beijerinckia indica subsp. indica ATCC 9039.</title>
        <authorList>
            <consortium name="US DOE Joint Genome Institute"/>
            <person name="Copeland A."/>
            <person name="Lucas S."/>
            <person name="Lapidus A."/>
            <person name="Glavina del Rio T."/>
            <person name="Dalin E."/>
            <person name="Tice H."/>
            <person name="Bruce D."/>
            <person name="Goodwin L."/>
            <person name="Pitluck S."/>
            <person name="LaButti K."/>
            <person name="Schmutz J."/>
            <person name="Larimer F."/>
            <person name="Land M."/>
            <person name="Hauser L."/>
            <person name="Kyrpides N."/>
            <person name="Mikhailova N."/>
            <person name="Dunfield P.F."/>
            <person name="Dedysh S.N."/>
            <person name="Liesack W."/>
            <person name="Saw J.H."/>
            <person name="Alam M."/>
            <person name="Chen Y."/>
            <person name="Murrell J.C."/>
            <person name="Richardson P."/>
        </authorList>
    </citation>
    <scope>NUCLEOTIDE SEQUENCE [LARGE SCALE GENOMIC DNA]</scope>
    <source>
        <strain evidence="7">ATCC 9039 / DSM 1715 / NCIMB 8712</strain>
    </source>
</reference>
<dbReference type="OrthoDB" id="9800167at2"/>
<organism evidence="6 7">
    <name type="scientific">Beijerinckia indica subsp. indica (strain ATCC 9039 / DSM 1715 / NCIMB 8712)</name>
    <dbReference type="NCBI Taxonomy" id="395963"/>
    <lineage>
        <taxon>Bacteria</taxon>
        <taxon>Pseudomonadati</taxon>
        <taxon>Pseudomonadota</taxon>
        <taxon>Alphaproteobacteria</taxon>
        <taxon>Hyphomicrobiales</taxon>
        <taxon>Beijerinckiaceae</taxon>
        <taxon>Beijerinckia</taxon>
    </lineage>
</organism>
<dbReference type="Proteomes" id="UP000001695">
    <property type="component" value="Chromosome"/>
</dbReference>
<evidence type="ECO:0000256" key="1">
    <source>
        <dbReference type="ARBA" id="ARBA00022714"/>
    </source>
</evidence>
<dbReference type="AlphaFoldDB" id="B2IKD6"/>
<protein>
    <submittedName>
        <fullName evidence="6">Rieske (2Fe-2S) domain protein</fullName>
    </submittedName>
</protein>
<evidence type="ECO:0000256" key="3">
    <source>
        <dbReference type="ARBA" id="ARBA00023004"/>
    </source>
</evidence>
<keyword evidence="7" id="KW-1185">Reference proteome</keyword>
<dbReference type="KEGG" id="bid:Bind_2847"/>
<keyword evidence="1" id="KW-0001">2Fe-2S</keyword>
<evidence type="ECO:0000313" key="6">
    <source>
        <dbReference type="EMBL" id="ACB96416.1"/>
    </source>
</evidence>
<evidence type="ECO:0000259" key="5">
    <source>
        <dbReference type="PROSITE" id="PS51296"/>
    </source>
</evidence>
<dbReference type="Pfam" id="PF00355">
    <property type="entry name" value="Rieske"/>
    <property type="match status" value="1"/>
</dbReference>
<dbReference type="STRING" id="395963.Bind_2847"/>
<dbReference type="GO" id="GO:0051537">
    <property type="term" value="F:2 iron, 2 sulfur cluster binding"/>
    <property type="evidence" value="ECO:0007669"/>
    <property type="project" value="UniProtKB-KW"/>
</dbReference>
<dbReference type="GO" id="GO:0046872">
    <property type="term" value="F:metal ion binding"/>
    <property type="evidence" value="ECO:0007669"/>
    <property type="project" value="UniProtKB-KW"/>
</dbReference>
<evidence type="ECO:0000256" key="4">
    <source>
        <dbReference type="ARBA" id="ARBA00023014"/>
    </source>
</evidence>
<keyword evidence="2" id="KW-0479">Metal-binding</keyword>
<feature type="domain" description="Rieske" evidence="5">
    <location>
        <begin position="4"/>
        <end position="99"/>
    </location>
</feature>
<evidence type="ECO:0000256" key="2">
    <source>
        <dbReference type="ARBA" id="ARBA00022723"/>
    </source>
</evidence>
<proteinExistence type="predicted"/>
<reference evidence="6 7" key="2">
    <citation type="journal article" date="2010" name="J. Bacteriol.">
        <title>Complete genome sequence of Beijerinckia indica subsp. indica.</title>
        <authorList>
            <person name="Tamas I."/>
            <person name="Dedysh S.N."/>
            <person name="Liesack W."/>
            <person name="Stott M.B."/>
            <person name="Alam M."/>
            <person name="Murrell J.C."/>
            <person name="Dunfield P.F."/>
        </authorList>
    </citation>
    <scope>NUCLEOTIDE SEQUENCE [LARGE SCALE GENOMIC DNA]</scope>
    <source>
        <strain evidence="7">ATCC 9039 / DSM 1715 / NCIMB 8712</strain>
    </source>
</reference>
<sequence>MAFVKVCEESELIEGKYDVAVPNRTLCLIIWPEGGQPRAFQGMCPHAKEPLADARFNGKDLECHHHDWLFDGTTGKCLKGKPCSLAEYPLKIEDGAVFIDTEGVEPNYLDGPPKQPGIMR</sequence>
<dbReference type="RefSeq" id="WP_012385767.1">
    <property type="nucleotide sequence ID" value="NC_010581.1"/>
</dbReference>
<dbReference type="SUPFAM" id="SSF50022">
    <property type="entry name" value="ISP domain"/>
    <property type="match status" value="1"/>
</dbReference>
<accession>B2IKD6</accession>
<keyword evidence="4" id="KW-0411">Iron-sulfur</keyword>
<dbReference type="InterPro" id="IPR017941">
    <property type="entry name" value="Rieske_2Fe-2S"/>
</dbReference>
<dbReference type="HOGENOM" id="CLU_055690_5_0_5"/>
<gene>
    <name evidence="6" type="ordered locus">Bind_2847</name>
</gene>
<dbReference type="InterPro" id="IPR036922">
    <property type="entry name" value="Rieske_2Fe-2S_sf"/>
</dbReference>
<dbReference type="EMBL" id="CP001016">
    <property type="protein sequence ID" value="ACB96416.1"/>
    <property type="molecule type" value="Genomic_DNA"/>
</dbReference>
<dbReference type="Gene3D" id="2.102.10.10">
    <property type="entry name" value="Rieske [2Fe-2S] iron-sulphur domain"/>
    <property type="match status" value="1"/>
</dbReference>
<name>B2IKD6_BEII9</name>
<keyword evidence="3" id="KW-0408">Iron</keyword>
<evidence type="ECO:0000313" key="7">
    <source>
        <dbReference type="Proteomes" id="UP000001695"/>
    </source>
</evidence>
<dbReference type="PROSITE" id="PS51296">
    <property type="entry name" value="RIESKE"/>
    <property type="match status" value="1"/>
</dbReference>
<dbReference type="eggNOG" id="COG2146">
    <property type="taxonomic scope" value="Bacteria"/>
</dbReference>